<evidence type="ECO:0000313" key="13">
    <source>
        <dbReference type="EMBL" id="GMA39532.1"/>
    </source>
</evidence>
<keyword evidence="6" id="KW-0479">Metal-binding</keyword>
<dbReference type="SUPFAM" id="SSF56784">
    <property type="entry name" value="HAD-like"/>
    <property type="match status" value="1"/>
</dbReference>
<organism evidence="13 14">
    <name type="scientific">Mobilicoccus caccae</name>
    <dbReference type="NCBI Taxonomy" id="1859295"/>
    <lineage>
        <taxon>Bacteria</taxon>
        <taxon>Bacillati</taxon>
        <taxon>Actinomycetota</taxon>
        <taxon>Actinomycetes</taxon>
        <taxon>Micrococcales</taxon>
        <taxon>Dermatophilaceae</taxon>
        <taxon>Mobilicoccus</taxon>
    </lineage>
</organism>
<name>A0ABQ6IS38_9MICO</name>
<evidence type="ECO:0000256" key="2">
    <source>
        <dbReference type="ARBA" id="ARBA00005135"/>
    </source>
</evidence>
<evidence type="ECO:0000256" key="12">
    <source>
        <dbReference type="ARBA" id="ARBA00048523"/>
    </source>
</evidence>
<dbReference type="Pfam" id="PF12710">
    <property type="entry name" value="HAD"/>
    <property type="match status" value="1"/>
</dbReference>
<dbReference type="EMBL" id="BSUO01000001">
    <property type="protein sequence ID" value="GMA39532.1"/>
    <property type="molecule type" value="Genomic_DNA"/>
</dbReference>
<protein>
    <recommendedName>
        <fullName evidence="4">phosphoserine phosphatase</fullName>
        <ecNumber evidence="4">3.1.3.3</ecNumber>
    </recommendedName>
    <alternativeName>
        <fullName evidence="10">O-phosphoserine phosphohydrolase</fullName>
    </alternativeName>
</protein>
<dbReference type="Gene3D" id="3.40.50.1000">
    <property type="entry name" value="HAD superfamily/HAD-like"/>
    <property type="match status" value="1"/>
</dbReference>
<dbReference type="InterPro" id="IPR004469">
    <property type="entry name" value="PSP"/>
</dbReference>
<evidence type="ECO:0000256" key="3">
    <source>
        <dbReference type="ARBA" id="ARBA00009184"/>
    </source>
</evidence>
<dbReference type="InterPro" id="IPR023214">
    <property type="entry name" value="HAD_sf"/>
</dbReference>
<sequence length="215" mass="22744">MDVDSTFIREEVIELLAGHAGREAEVAAVTEAAMRGEIDFADSLRARCRALEGLDVGVFEQVYRAVRVTPGADVLLAGLSRRGHAVGLVSGGFVEIVEPLARAHGIPHVHANRLEVVEGRLTGRVDGEIVDRAGKERALRRFAEQEGIPMSRTVAIGDGANDLDMMAAAGLGIAFGAKPVVQAQADEVLDGSSLAAVLDLVEAWADDVNDARGDR</sequence>
<evidence type="ECO:0000256" key="11">
    <source>
        <dbReference type="ARBA" id="ARBA00048138"/>
    </source>
</evidence>
<dbReference type="EC" id="3.1.3.3" evidence="4"/>
<dbReference type="SFLD" id="SFLDS00003">
    <property type="entry name" value="Haloacid_Dehalogenase"/>
    <property type="match status" value="1"/>
</dbReference>
<comment type="catalytic activity">
    <reaction evidence="12">
        <text>O-phospho-D-serine + H2O = D-serine + phosphate</text>
        <dbReference type="Rhea" id="RHEA:24873"/>
        <dbReference type="ChEBI" id="CHEBI:15377"/>
        <dbReference type="ChEBI" id="CHEBI:35247"/>
        <dbReference type="ChEBI" id="CHEBI:43474"/>
        <dbReference type="ChEBI" id="CHEBI:58680"/>
        <dbReference type="EC" id="3.1.3.3"/>
    </reaction>
</comment>
<keyword evidence="8" id="KW-0460">Magnesium</keyword>
<evidence type="ECO:0000256" key="8">
    <source>
        <dbReference type="ARBA" id="ARBA00022842"/>
    </source>
</evidence>
<evidence type="ECO:0000256" key="9">
    <source>
        <dbReference type="ARBA" id="ARBA00023299"/>
    </source>
</evidence>
<dbReference type="InterPro" id="IPR050582">
    <property type="entry name" value="HAD-like_SerB"/>
</dbReference>
<evidence type="ECO:0000256" key="6">
    <source>
        <dbReference type="ARBA" id="ARBA00022723"/>
    </source>
</evidence>
<evidence type="ECO:0000256" key="10">
    <source>
        <dbReference type="ARBA" id="ARBA00031693"/>
    </source>
</evidence>
<gene>
    <name evidence="13" type="ORF">GCM10025883_15770</name>
</gene>
<evidence type="ECO:0000256" key="1">
    <source>
        <dbReference type="ARBA" id="ARBA00001946"/>
    </source>
</evidence>
<evidence type="ECO:0000256" key="4">
    <source>
        <dbReference type="ARBA" id="ARBA00012640"/>
    </source>
</evidence>
<dbReference type="SFLD" id="SFLDG01137">
    <property type="entry name" value="C1.6.1:_Phosphoserine_Phosphat"/>
    <property type="match status" value="1"/>
</dbReference>
<proteinExistence type="inferred from homology"/>
<dbReference type="Proteomes" id="UP001157126">
    <property type="component" value="Unassembled WGS sequence"/>
</dbReference>
<comment type="caution">
    <text evidence="13">The sequence shown here is derived from an EMBL/GenBank/DDBJ whole genome shotgun (WGS) entry which is preliminary data.</text>
</comment>
<dbReference type="PANTHER" id="PTHR43344">
    <property type="entry name" value="PHOSPHOSERINE PHOSPHATASE"/>
    <property type="match status" value="1"/>
</dbReference>
<comment type="cofactor">
    <cofactor evidence="1">
        <name>Mg(2+)</name>
        <dbReference type="ChEBI" id="CHEBI:18420"/>
    </cofactor>
</comment>
<comment type="catalytic activity">
    <reaction evidence="11">
        <text>O-phospho-L-serine + H2O = L-serine + phosphate</text>
        <dbReference type="Rhea" id="RHEA:21208"/>
        <dbReference type="ChEBI" id="CHEBI:15377"/>
        <dbReference type="ChEBI" id="CHEBI:33384"/>
        <dbReference type="ChEBI" id="CHEBI:43474"/>
        <dbReference type="ChEBI" id="CHEBI:57524"/>
        <dbReference type="EC" id="3.1.3.3"/>
    </reaction>
</comment>
<dbReference type="RefSeq" id="WP_284305846.1">
    <property type="nucleotide sequence ID" value="NZ_BSUO01000001.1"/>
</dbReference>
<comment type="pathway">
    <text evidence="2">Amino-acid biosynthesis; L-serine biosynthesis; L-serine from 3-phospho-D-glycerate: step 3/3.</text>
</comment>
<evidence type="ECO:0000256" key="5">
    <source>
        <dbReference type="ARBA" id="ARBA00022605"/>
    </source>
</evidence>
<dbReference type="SFLD" id="SFLDF00029">
    <property type="entry name" value="phosphoserine_phosphatase"/>
    <property type="match status" value="1"/>
</dbReference>
<keyword evidence="5" id="KW-0028">Amino-acid biosynthesis</keyword>
<keyword evidence="7" id="KW-0378">Hydrolase</keyword>
<evidence type="ECO:0000256" key="7">
    <source>
        <dbReference type="ARBA" id="ARBA00022801"/>
    </source>
</evidence>
<dbReference type="InterPro" id="IPR036412">
    <property type="entry name" value="HAD-like_sf"/>
</dbReference>
<reference evidence="14" key="1">
    <citation type="journal article" date="2019" name="Int. J. Syst. Evol. Microbiol.">
        <title>The Global Catalogue of Microorganisms (GCM) 10K type strain sequencing project: providing services to taxonomists for standard genome sequencing and annotation.</title>
        <authorList>
            <consortium name="The Broad Institute Genomics Platform"/>
            <consortium name="The Broad Institute Genome Sequencing Center for Infectious Disease"/>
            <person name="Wu L."/>
            <person name="Ma J."/>
        </authorList>
    </citation>
    <scope>NUCLEOTIDE SEQUENCE [LARGE SCALE GENOMIC DNA]</scope>
    <source>
        <strain evidence="14">NBRC 113072</strain>
    </source>
</reference>
<keyword evidence="14" id="KW-1185">Reference proteome</keyword>
<dbReference type="PANTHER" id="PTHR43344:SF2">
    <property type="entry name" value="PHOSPHOSERINE PHOSPHATASE"/>
    <property type="match status" value="1"/>
</dbReference>
<comment type="similarity">
    <text evidence="3">Belongs to the HAD-like hydrolase superfamily. SerB family.</text>
</comment>
<dbReference type="NCBIfam" id="TIGR00338">
    <property type="entry name" value="serB"/>
    <property type="match status" value="1"/>
</dbReference>
<accession>A0ABQ6IS38</accession>
<keyword evidence="9" id="KW-0718">Serine biosynthesis</keyword>
<evidence type="ECO:0000313" key="14">
    <source>
        <dbReference type="Proteomes" id="UP001157126"/>
    </source>
</evidence>
<dbReference type="SFLD" id="SFLDG01136">
    <property type="entry name" value="C1.6:_Phosphoserine_Phosphatas"/>
    <property type="match status" value="1"/>
</dbReference>
<dbReference type="NCBIfam" id="TIGR01488">
    <property type="entry name" value="HAD-SF-IB"/>
    <property type="match status" value="1"/>
</dbReference>